<evidence type="ECO:0000313" key="3">
    <source>
        <dbReference type="Proteomes" id="UP000823823"/>
    </source>
</evidence>
<protein>
    <recommendedName>
        <fullName evidence="4">Integral membrane protein</fullName>
    </recommendedName>
</protein>
<keyword evidence="1" id="KW-0812">Transmembrane</keyword>
<dbReference type="EMBL" id="DWZH01000033">
    <property type="protein sequence ID" value="HJB09719.1"/>
    <property type="molecule type" value="Genomic_DNA"/>
</dbReference>
<feature type="transmembrane region" description="Helical" evidence="1">
    <location>
        <begin position="250"/>
        <end position="269"/>
    </location>
</feature>
<accession>A0A9D2LBW6</accession>
<feature type="transmembrane region" description="Helical" evidence="1">
    <location>
        <begin position="195"/>
        <end position="213"/>
    </location>
</feature>
<reference evidence="2" key="2">
    <citation type="submission" date="2021-04" db="EMBL/GenBank/DDBJ databases">
        <authorList>
            <person name="Gilroy R."/>
        </authorList>
    </citation>
    <scope>NUCLEOTIDE SEQUENCE</scope>
    <source>
        <strain evidence="2">ChiHjej13B12-24818</strain>
    </source>
</reference>
<comment type="caution">
    <text evidence="2">The sequence shown here is derived from an EMBL/GenBank/DDBJ whole genome shotgun (WGS) entry which is preliminary data.</text>
</comment>
<proteinExistence type="predicted"/>
<gene>
    <name evidence="2" type="ORF">H9786_04175</name>
</gene>
<evidence type="ECO:0008006" key="4">
    <source>
        <dbReference type="Google" id="ProtNLM"/>
    </source>
</evidence>
<name>A0A9D2LBW6_9MICO</name>
<dbReference type="AlphaFoldDB" id="A0A9D2LBW6"/>
<feature type="transmembrane region" description="Helical" evidence="1">
    <location>
        <begin position="169"/>
        <end position="188"/>
    </location>
</feature>
<dbReference type="Proteomes" id="UP000823823">
    <property type="component" value="Unassembled WGS sequence"/>
</dbReference>
<sequence>MSSARDVLALVLLLAATVLGAIWLPTTWLHDNVVEREGFLAITEPLADDPAVQRTLSDTTVETILDDDRIPGAIEERLTPLVQEHAAGLTGTDTYATMWEQTMSELHHALFTPGASELDVDLGPVIDRILTPVEERLPVEIPRPDDASVTLTTIPDSPLLNGLSTVSPWASWSGPAALVLLAVALVIAAHRRTMLALAGLGGILAGAAVWGLGSQAEILVPDSIDQAPFLGPIVQVLEGRFEAAMTPHGVILLGAGALVMSVGLVLVGLHRRS</sequence>
<evidence type="ECO:0000313" key="2">
    <source>
        <dbReference type="EMBL" id="HJB09719.1"/>
    </source>
</evidence>
<evidence type="ECO:0000256" key="1">
    <source>
        <dbReference type="SAM" id="Phobius"/>
    </source>
</evidence>
<organism evidence="2 3">
    <name type="scientific">Candidatus Brachybacterium merdavium</name>
    <dbReference type="NCBI Taxonomy" id="2838513"/>
    <lineage>
        <taxon>Bacteria</taxon>
        <taxon>Bacillati</taxon>
        <taxon>Actinomycetota</taxon>
        <taxon>Actinomycetes</taxon>
        <taxon>Micrococcales</taxon>
        <taxon>Dermabacteraceae</taxon>
        <taxon>Brachybacterium</taxon>
    </lineage>
</organism>
<keyword evidence="1" id="KW-1133">Transmembrane helix</keyword>
<reference evidence="2" key="1">
    <citation type="journal article" date="2021" name="PeerJ">
        <title>Extensive microbial diversity within the chicken gut microbiome revealed by metagenomics and culture.</title>
        <authorList>
            <person name="Gilroy R."/>
            <person name="Ravi A."/>
            <person name="Getino M."/>
            <person name="Pursley I."/>
            <person name="Horton D.L."/>
            <person name="Alikhan N.F."/>
            <person name="Baker D."/>
            <person name="Gharbi K."/>
            <person name="Hall N."/>
            <person name="Watson M."/>
            <person name="Adriaenssens E.M."/>
            <person name="Foster-Nyarko E."/>
            <person name="Jarju S."/>
            <person name="Secka A."/>
            <person name="Antonio M."/>
            <person name="Oren A."/>
            <person name="Chaudhuri R.R."/>
            <person name="La Ragione R."/>
            <person name="Hildebrand F."/>
            <person name="Pallen M.J."/>
        </authorList>
    </citation>
    <scope>NUCLEOTIDE SEQUENCE</scope>
    <source>
        <strain evidence="2">ChiHjej13B12-24818</strain>
    </source>
</reference>
<keyword evidence="1" id="KW-0472">Membrane</keyword>